<sequence>MTAISIIGKGNMGTSLAKLFERAGATVTFVGHDEVATAEYGDIVVLAVPYPALADIAGKAGAAFDGRTVVDITNPVDFSTMEPLAVEAGSAAAELQALIPNAHVVKAFNTNFAATLASGEVAGQKKTSVMVAGDDADAKKALADVVAASGATVFDAGSLQRAHEMEALGYLQISLAARERIAWTDGFVLFK</sequence>
<gene>
    <name evidence="1" type="ORF">PSRA_0149</name>
</gene>
<dbReference type="EMBL" id="MWWR01000002">
    <property type="protein sequence ID" value="OZG53342.1"/>
    <property type="molecule type" value="Genomic_DNA"/>
</dbReference>
<organism evidence="1 2">
    <name type="scientific">Pseudoscardovia radai</name>
    <dbReference type="NCBI Taxonomy" id="987066"/>
    <lineage>
        <taxon>Bacteria</taxon>
        <taxon>Bacillati</taxon>
        <taxon>Actinomycetota</taxon>
        <taxon>Actinomycetes</taxon>
        <taxon>Bifidobacteriales</taxon>
        <taxon>Bifidobacteriaceae</taxon>
        <taxon>Pseudoscardovia</taxon>
    </lineage>
</organism>
<evidence type="ECO:0000313" key="1">
    <source>
        <dbReference type="EMBL" id="OZG53342.1"/>
    </source>
</evidence>
<dbReference type="PANTHER" id="PTHR14239:SF10">
    <property type="entry name" value="REDUCTASE"/>
    <property type="match status" value="1"/>
</dbReference>
<dbReference type="InterPro" id="IPR051267">
    <property type="entry name" value="STEAP_metalloreductase"/>
</dbReference>
<keyword evidence="2" id="KW-1185">Reference proteome</keyword>
<dbReference type="AlphaFoldDB" id="A0A261F2J6"/>
<dbReference type="RefSeq" id="WP_094659950.1">
    <property type="nucleotide sequence ID" value="NZ_MWWR01000002.1"/>
</dbReference>
<dbReference type="Proteomes" id="UP000216725">
    <property type="component" value="Unassembled WGS sequence"/>
</dbReference>
<comment type="caution">
    <text evidence="1">The sequence shown here is derived from an EMBL/GenBank/DDBJ whole genome shotgun (WGS) entry which is preliminary data.</text>
</comment>
<name>A0A261F2J6_9BIFI</name>
<dbReference type="OrthoDB" id="5738121at2"/>
<dbReference type="Gene3D" id="3.40.50.720">
    <property type="entry name" value="NAD(P)-binding Rossmann-like Domain"/>
    <property type="match status" value="1"/>
</dbReference>
<dbReference type="InterPro" id="IPR036291">
    <property type="entry name" value="NAD(P)-bd_dom_sf"/>
</dbReference>
<dbReference type="PANTHER" id="PTHR14239">
    <property type="entry name" value="DUDULIN-RELATED"/>
    <property type="match status" value="1"/>
</dbReference>
<dbReference type="SUPFAM" id="SSF51735">
    <property type="entry name" value="NAD(P)-binding Rossmann-fold domains"/>
    <property type="match status" value="1"/>
</dbReference>
<evidence type="ECO:0000313" key="2">
    <source>
        <dbReference type="Proteomes" id="UP000216725"/>
    </source>
</evidence>
<protein>
    <submittedName>
        <fullName evidence="1">Diguanylate cyclase</fullName>
    </submittedName>
</protein>
<accession>A0A261F2J6</accession>
<proteinExistence type="predicted"/>
<reference evidence="1 2" key="1">
    <citation type="journal article" date="2017" name="BMC Genomics">
        <title>Comparative genomic and phylogenomic analyses of the Bifidobacteriaceae family.</title>
        <authorList>
            <person name="Lugli G.A."/>
            <person name="Milani C."/>
            <person name="Turroni F."/>
            <person name="Duranti S."/>
            <person name="Mancabelli L."/>
            <person name="Mangifesta M."/>
            <person name="Ferrario C."/>
            <person name="Modesto M."/>
            <person name="Mattarelli P."/>
            <person name="Jiri K."/>
            <person name="van Sinderen D."/>
            <person name="Ventura M."/>
        </authorList>
    </citation>
    <scope>NUCLEOTIDE SEQUENCE [LARGE SCALE GENOMIC DNA]</scope>
    <source>
        <strain evidence="1 2">DSM 24742</strain>
    </source>
</reference>